<name>Q3A728_SYNC1</name>
<keyword evidence="2 5" id="KW-0812">Transmembrane</keyword>
<dbReference type="EMBL" id="CP000142">
    <property type="protein sequence ID" value="ABA87819.1"/>
    <property type="molecule type" value="Genomic_DNA"/>
</dbReference>
<reference evidence="7 8" key="2">
    <citation type="journal article" date="2012" name="BMC Genomics">
        <title>The genome of Pelobacter carbinolicus reveals surprising metabolic capabilities and physiological features.</title>
        <authorList>
            <person name="Aklujkar M."/>
            <person name="Haveman S.A."/>
            <person name="Didonato R.Jr."/>
            <person name="Chertkov O."/>
            <person name="Han C.S."/>
            <person name="Land M.L."/>
            <person name="Brown P."/>
            <person name="Lovley D.R."/>
        </authorList>
    </citation>
    <scope>NUCLEOTIDE SEQUENCE [LARGE SCALE GENOMIC DNA]</scope>
    <source>
        <strain evidence="8">DSM 2380 / NBRC 103641 / GraBd1</strain>
    </source>
</reference>
<sequence>MKNLKLYTFIVLAVLALLIILQNTVEVQVRILYLTMNAPLAALLLMTLLVGLVLGMLIAYLVDRRARKRHS</sequence>
<evidence type="ECO:0000313" key="7">
    <source>
        <dbReference type="EMBL" id="ABA87819.1"/>
    </source>
</evidence>
<evidence type="ECO:0000259" key="6">
    <source>
        <dbReference type="Pfam" id="PF06305"/>
    </source>
</evidence>
<dbReference type="GO" id="GO:0005886">
    <property type="term" value="C:plasma membrane"/>
    <property type="evidence" value="ECO:0007669"/>
    <property type="project" value="InterPro"/>
</dbReference>
<dbReference type="RefSeq" id="WP_011340257.1">
    <property type="nucleotide sequence ID" value="NC_007498.2"/>
</dbReference>
<dbReference type="HOGENOM" id="CLU_2736458_0_0_7"/>
<dbReference type="Proteomes" id="UP000002534">
    <property type="component" value="Chromosome"/>
</dbReference>
<keyword evidence="3 5" id="KW-1133">Transmembrane helix</keyword>
<evidence type="ECO:0000313" key="8">
    <source>
        <dbReference type="Proteomes" id="UP000002534"/>
    </source>
</evidence>
<evidence type="ECO:0000256" key="3">
    <source>
        <dbReference type="ARBA" id="ARBA00022989"/>
    </source>
</evidence>
<evidence type="ECO:0000256" key="2">
    <source>
        <dbReference type="ARBA" id="ARBA00022692"/>
    </source>
</evidence>
<protein>
    <recommendedName>
        <fullName evidence="6">Lipopolysaccharide assembly protein A domain-containing protein</fullName>
    </recommendedName>
</protein>
<dbReference type="STRING" id="338963.Pcar_0559"/>
<keyword evidence="1" id="KW-1003">Cell membrane</keyword>
<proteinExistence type="predicted"/>
<dbReference type="InterPro" id="IPR010445">
    <property type="entry name" value="LapA_dom"/>
</dbReference>
<organism evidence="7 8">
    <name type="scientific">Syntrophotalea carbinolica (strain DSM 2380 / NBRC 103641 / GraBd1)</name>
    <name type="common">Pelobacter carbinolicus</name>
    <dbReference type="NCBI Taxonomy" id="338963"/>
    <lineage>
        <taxon>Bacteria</taxon>
        <taxon>Pseudomonadati</taxon>
        <taxon>Thermodesulfobacteriota</taxon>
        <taxon>Desulfuromonadia</taxon>
        <taxon>Desulfuromonadales</taxon>
        <taxon>Syntrophotaleaceae</taxon>
        <taxon>Syntrophotalea</taxon>
    </lineage>
</organism>
<keyword evidence="8" id="KW-1185">Reference proteome</keyword>
<dbReference type="AlphaFoldDB" id="Q3A728"/>
<feature type="domain" description="Lipopolysaccharide assembly protein A" evidence="6">
    <location>
        <begin position="22"/>
        <end position="69"/>
    </location>
</feature>
<dbReference type="KEGG" id="pca:Pcar_0559"/>
<evidence type="ECO:0000256" key="4">
    <source>
        <dbReference type="ARBA" id="ARBA00023136"/>
    </source>
</evidence>
<accession>Q3A728</accession>
<feature type="transmembrane region" description="Helical" evidence="5">
    <location>
        <begin position="40"/>
        <end position="62"/>
    </location>
</feature>
<evidence type="ECO:0000256" key="1">
    <source>
        <dbReference type="ARBA" id="ARBA00022475"/>
    </source>
</evidence>
<keyword evidence="4 5" id="KW-0472">Membrane</keyword>
<dbReference type="Pfam" id="PF06305">
    <property type="entry name" value="LapA_dom"/>
    <property type="match status" value="1"/>
</dbReference>
<reference evidence="8" key="1">
    <citation type="submission" date="2005-10" db="EMBL/GenBank/DDBJ databases">
        <title>Complete sequence of Pelobacter carbinolicus DSM 2380.</title>
        <authorList>
            <person name="Copeland A."/>
            <person name="Lucas S."/>
            <person name="Lapidus A."/>
            <person name="Barry K."/>
            <person name="Detter J.C."/>
            <person name="Glavina T."/>
            <person name="Hammon N."/>
            <person name="Israni S."/>
            <person name="Pitluck S."/>
            <person name="Chertkov O."/>
            <person name="Schmutz J."/>
            <person name="Larimer F."/>
            <person name="Land M."/>
            <person name="Kyrpides N."/>
            <person name="Ivanova N."/>
            <person name="Richardson P."/>
        </authorList>
    </citation>
    <scope>NUCLEOTIDE SEQUENCE [LARGE SCALE GENOMIC DNA]</scope>
    <source>
        <strain evidence="8">DSM 2380 / NBRC 103641 / GraBd1</strain>
    </source>
</reference>
<gene>
    <name evidence="7" type="ordered locus">Pcar_0559</name>
</gene>
<evidence type="ECO:0000256" key="5">
    <source>
        <dbReference type="SAM" id="Phobius"/>
    </source>
</evidence>